<dbReference type="Proteomes" id="UP001345219">
    <property type="component" value="Chromosome 9"/>
</dbReference>
<keyword evidence="10" id="KW-1133">Transmembrane helix</keyword>
<evidence type="ECO:0000256" key="9">
    <source>
        <dbReference type="RuleBase" id="RU000461"/>
    </source>
</evidence>
<comment type="cofactor">
    <cofactor evidence="1 8">
        <name>heme</name>
        <dbReference type="ChEBI" id="CHEBI:30413"/>
    </cofactor>
</comment>
<evidence type="ECO:0000256" key="6">
    <source>
        <dbReference type="ARBA" id="ARBA00023004"/>
    </source>
</evidence>
<keyword evidence="10" id="KW-0472">Membrane</keyword>
<keyword evidence="10" id="KW-0812">Transmembrane</keyword>
<reference evidence="11 12" key="1">
    <citation type="journal article" date="2023" name="Hortic Res">
        <title>Pangenome of water caltrop reveals structural variations and asymmetric subgenome divergence after allopolyploidization.</title>
        <authorList>
            <person name="Zhang X."/>
            <person name="Chen Y."/>
            <person name="Wang L."/>
            <person name="Yuan Y."/>
            <person name="Fang M."/>
            <person name="Shi L."/>
            <person name="Lu R."/>
            <person name="Comes H.P."/>
            <person name="Ma Y."/>
            <person name="Chen Y."/>
            <person name="Huang G."/>
            <person name="Zhou Y."/>
            <person name="Zheng Z."/>
            <person name="Qiu Y."/>
        </authorList>
    </citation>
    <scope>NUCLEOTIDE SEQUENCE [LARGE SCALE GENOMIC DNA]</scope>
    <source>
        <tissue evidence="11">Roots</tissue>
    </source>
</reference>
<sequence length="516" mass="59297">MDVATSSAVLLLTILAVIVLIPLLAFSLFAVKILIGKSIGDPGYPPVKGTVFHQAFYLNRLYDRQTEEAKRNPTFRLLAPSHSDVYTVDPRNVEHILKTAFDRYSKGEYNREIMTDFLGEGIFMVDGDRWRQQRKLASFEFSTRVLRDFSCSVFRKNAARLVRVLREMAARGMDFDMQDMLMRAGLDSIFKVGFGVDLNCLEGSYKEGTDLMKAFDEANALIYRRYVDPLWRLKRYFNMGTEASLRKDIETIDAFVFQLIRTKRDLLEQRRGRSDKEDILSRFLLEGDKDPEKMNDKHLRDIILNFMLAGKDYREQPVETIFHEIVDAVVEGLDPPETGSGADGPEDQFVTKITESALDQMHYLHAALSETLRLYPAIPIDGRCAEVDDVLPDGYKVKKGDGVYNMTYAMGRMKSLWGDDAEDFKPERWLKDGIFRPESPFKFAAFNAGPRICLGKEFAYEQMKIVSIAPLRFFRFKLADEGRTVTYRTMFTLHIKGGLHLNAVPRTRLCRRQDVH</sequence>
<dbReference type="AlphaFoldDB" id="A0AAN7JIX0"/>
<dbReference type="PRINTS" id="PR00385">
    <property type="entry name" value="P450"/>
</dbReference>
<feature type="transmembrane region" description="Helical" evidence="10">
    <location>
        <begin position="6"/>
        <end position="31"/>
    </location>
</feature>
<dbReference type="GO" id="GO:0020037">
    <property type="term" value="F:heme binding"/>
    <property type="evidence" value="ECO:0007669"/>
    <property type="project" value="InterPro"/>
</dbReference>
<dbReference type="InterPro" id="IPR001128">
    <property type="entry name" value="Cyt_P450"/>
</dbReference>
<keyword evidence="4 8" id="KW-0479">Metal-binding</keyword>
<keyword evidence="5 9" id="KW-0560">Oxidoreductase</keyword>
<dbReference type="PRINTS" id="PR00465">
    <property type="entry name" value="EP450IV"/>
</dbReference>
<dbReference type="GO" id="GO:0016705">
    <property type="term" value="F:oxidoreductase activity, acting on paired donors, with incorporation or reduction of molecular oxygen"/>
    <property type="evidence" value="ECO:0007669"/>
    <property type="project" value="InterPro"/>
</dbReference>
<dbReference type="Gene3D" id="1.10.630.10">
    <property type="entry name" value="Cytochrome P450"/>
    <property type="match status" value="1"/>
</dbReference>
<dbReference type="PROSITE" id="PS00086">
    <property type="entry name" value="CYTOCHROME_P450"/>
    <property type="match status" value="1"/>
</dbReference>
<evidence type="ECO:0000256" key="7">
    <source>
        <dbReference type="ARBA" id="ARBA00023033"/>
    </source>
</evidence>
<keyword evidence="6 8" id="KW-0408">Iron</keyword>
<name>A0AAN7JIX0_9MYRT</name>
<evidence type="ECO:0000256" key="5">
    <source>
        <dbReference type="ARBA" id="ARBA00023002"/>
    </source>
</evidence>
<dbReference type="EMBL" id="JAXIOK010000022">
    <property type="protein sequence ID" value="KAK4744865.1"/>
    <property type="molecule type" value="Genomic_DNA"/>
</dbReference>
<evidence type="ECO:0000256" key="10">
    <source>
        <dbReference type="SAM" id="Phobius"/>
    </source>
</evidence>
<dbReference type="CDD" id="cd11064">
    <property type="entry name" value="CYP86A"/>
    <property type="match status" value="1"/>
</dbReference>
<gene>
    <name evidence="11" type="ORF">SAY87_011177</name>
</gene>
<evidence type="ECO:0000256" key="3">
    <source>
        <dbReference type="ARBA" id="ARBA00022617"/>
    </source>
</evidence>
<dbReference type="SUPFAM" id="SSF48264">
    <property type="entry name" value="Cytochrome P450"/>
    <property type="match status" value="1"/>
</dbReference>
<keyword evidence="12" id="KW-1185">Reference proteome</keyword>
<keyword evidence="7 9" id="KW-0503">Monooxygenase</keyword>
<dbReference type="InterPro" id="IPR036396">
    <property type="entry name" value="Cyt_P450_sf"/>
</dbReference>
<dbReference type="InterPro" id="IPR017972">
    <property type="entry name" value="Cyt_P450_CS"/>
</dbReference>
<comment type="caution">
    <text evidence="11">The sequence shown here is derived from an EMBL/GenBank/DDBJ whole genome shotgun (WGS) entry which is preliminary data.</text>
</comment>
<dbReference type="Pfam" id="PF00067">
    <property type="entry name" value="p450"/>
    <property type="match status" value="1"/>
</dbReference>
<evidence type="ECO:0008006" key="13">
    <source>
        <dbReference type="Google" id="ProtNLM"/>
    </source>
</evidence>
<evidence type="ECO:0000256" key="4">
    <source>
        <dbReference type="ARBA" id="ARBA00022723"/>
    </source>
</evidence>
<dbReference type="GO" id="GO:0004497">
    <property type="term" value="F:monooxygenase activity"/>
    <property type="evidence" value="ECO:0007669"/>
    <property type="project" value="UniProtKB-KW"/>
</dbReference>
<comment type="similarity">
    <text evidence="2 9">Belongs to the cytochrome P450 family.</text>
</comment>
<dbReference type="GO" id="GO:0005506">
    <property type="term" value="F:iron ion binding"/>
    <property type="evidence" value="ECO:0007669"/>
    <property type="project" value="InterPro"/>
</dbReference>
<feature type="binding site" description="axial binding residue" evidence="8">
    <location>
        <position position="453"/>
    </location>
    <ligand>
        <name>heme</name>
        <dbReference type="ChEBI" id="CHEBI:30413"/>
    </ligand>
    <ligandPart>
        <name>Fe</name>
        <dbReference type="ChEBI" id="CHEBI:18248"/>
    </ligandPart>
</feature>
<proteinExistence type="inferred from homology"/>
<dbReference type="GO" id="GO:0006629">
    <property type="term" value="P:lipid metabolic process"/>
    <property type="evidence" value="ECO:0007669"/>
    <property type="project" value="UniProtKB-ARBA"/>
</dbReference>
<accession>A0AAN7JIX0</accession>
<protein>
    <recommendedName>
        <fullName evidence="13">Cytochrome P450 704C1</fullName>
    </recommendedName>
</protein>
<evidence type="ECO:0000313" key="12">
    <source>
        <dbReference type="Proteomes" id="UP001345219"/>
    </source>
</evidence>
<evidence type="ECO:0000256" key="2">
    <source>
        <dbReference type="ARBA" id="ARBA00010617"/>
    </source>
</evidence>
<evidence type="ECO:0000313" key="11">
    <source>
        <dbReference type="EMBL" id="KAK4744865.1"/>
    </source>
</evidence>
<keyword evidence="3 8" id="KW-0349">Heme</keyword>
<organism evidence="11 12">
    <name type="scientific">Trapa incisa</name>
    <dbReference type="NCBI Taxonomy" id="236973"/>
    <lineage>
        <taxon>Eukaryota</taxon>
        <taxon>Viridiplantae</taxon>
        <taxon>Streptophyta</taxon>
        <taxon>Embryophyta</taxon>
        <taxon>Tracheophyta</taxon>
        <taxon>Spermatophyta</taxon>
        <taxon>Magnoliopsida</taxon>
        <taxon>eudicotyledons</taxon>
        <taxon>Gunneridae</taxon>
        <taxon>Pentapetalae</taxon>
        <taxon>rosids</taxon>
        <taxon>malvids</taxon>
        <taxon>Myrtales</taxon>
        <taxon>Lythraceae</taxon>
        <taxon>Trapa</taxon>
    </lineage>
</organism>
<evidence type="ECO:0000256" key="8">
    <source>
        <dbReference type="PIRSR" id="PIRSR602403-1"/>
    </source>
</evidence>
<evidence type="ECO:0000256" key="1">
    <source>
        <dbReference type="ARBA" id="ARBA00001971"/>
    </source>
</evidence>
<dbReference type="InterPro" id="IPR002403">
    <property type="entry name" value="Cyt_P450_E_grp-IV"/>
</dbReference>
<dbReference type="PANTHER" id="PTHR24296">
    <property type="entry name" value="CYTOCHROME P450"/>
    <property type="match status" value="1"/>
</dbReference>